<dbReference type="InterPro" id="IPR012292">
    <property type="entry name" value="Globin/Proto"/>
</dbReference>
<evidence type="ECO:0000259" key="5">
    <source>
        <dbReference type="PROSITE" id="PS50887"/>
    </source>
</evidence>
<sequence length="455" mass="51730">MIDHLSYGQRQWHIILANYDESMRSRVREVVLAHSRELTDDFYQQMMEQPEAREFLAHEVVNQRLKASMTRWLEQAFSIQAPETIPGAVERQFEVGKVHARINLPINLVSLGARLHKRRLLDYISRLWSEPADWLPAAQYLMDVMDLSLELMSVAYVTKSDRKSRAAEAYRLHTLSLNLAVERERQRAALLDWSHELMFALHSGELSLKGVSRSEFGLWFHHQAITVFEGAPELSQIEQVLQQIDLVILPDLQSTMAPHAGVMVEKMALLQQEVKAIIYFMTTMFDRYIELEQGRDTLTRLLDRRFLPAVMNREVKLSKRNGGVFSVILFDIDHFKAINDNHGHEGGDLVLQQVANLVAGSVRSSDFVFRYGGEELLVVLVEVPADKALAIAEKIRTKLMSSPLKLADNNTLQVTMSGGVATFDGHPDYEHLINRADKALYLAKEQGRNACSVAG</sequence>
<dbReference type="InterPro" id="IPR044398">
    <property type="entry name" value="Globin-sensor_dom"/>
</dbReference>
<dbReference type="Proteomes" id="UP000646152">
    <property type="component" value="Unassembled WGS sequence"/>
</dbReference>
<accession>A0ABQ1IAT1</accession>
<name>A0ABQ1IAT1_9GAMM</name>
<gene>
    <name evidence="6" type="ORF">GCM10011502_01720</name>
</gene>
<dbReference type="NCBIfam" id="TIGR00254">
    <property type="entry name" value="GGDEF"/>
    <property type="match status" value="1"/>
</dbReference>
<dbReference type="PANTHER" id="PTHR45138">
    <property type="entry name" value="REGULATORY COMPONENTS OF SENSORY TRANSDUCTION SYSTEM"/>
    <property type="match status" value="1"/>
</dbReference>
<dbReference type="Pfam" id="PF21118">
    <property type="entry name" value="DosC_2nd"/>
    <property type="match status" value="1"/>
</dbReference>
<dbReference type="EMBL" id="BMKE01000001">
    <property type="protein sequence ID" value="GGB32381.1"/>
    <property type="molecule type" value="Genomic_DNA"/>
</dbReference>
<dbReference type="EC" id="2.7.7.65" evidence="1"/>
<dbReference type="InterPro" id="IPR000160">
    <property type="entry name" value="GGDEF_dom"/>
</dbReference>
<dbReference type="InterPro" id="IPR009050">
    <property type="entry name" value="Globin-like_sf"/>
</dbReference>
<comment type="caution">
    <text evidence="6">The sequence shown here is derived from an EMBL/GenBank/DDBJ whole genome shotgun (WGS) entry which is preliminary data.</text>
</comment>
<proteinExistence type="predicted"/>
<dbReference type="CDD" id="cd01949">
    <property type="entry name" value="GGDEF"/>
    <property type="match status" value="1"/>
</dbReference>
<evidence type="ECO:0000313" key="6">
    <source>
        <dbReference type="EMBL" id="GGB32381.1"/>
    </source>
</evidence>
<evidence type="ECO:0000256" key="1">
    <source>
        <dbReference type="ARBA" id="ARBA00012528"/>
    </source>
</evidence>
<dbReference type="SMART" id="SM00267">
    <property type="entry name" value="GGDEF"/>
    <property type="match status" value="1"/>
</dbReference>
<dbReference type="SUPFAM" id="SSF55073">
    <property type="entry name" value="Nucleotide cyclase"/>
    <property type="match status" value="1"/>
</dbReference>
<dbReference type="InterPro" id="IPR050469">
    <property type="entry name" value="Diguanylate_Cyclase"/>
</dbReference>
<dbReference type="Pfam" id="PF11563">
    <property type="entry name" value="Protoglobin"/>
    <property type="match status" value="1"/>
</dbReference>
<dbReference type="SUPFAM" id="SSF46458">
    <property type="entry name" value="Globin-like"/>
    <property type="match status" value="1"/>
</dbReference>
<feature type="domain" description="GGDEF" evidence="5">
    <location>
        <begin position="323"/>
        <end position="455"/>
    </location>
</feature>
<keyword evidence="7" id="KW-1185">Reference proteome</keyword>
<dbReference type="InterPro" id="IPR048442">
    <property type="entry name" value="DosC_2nd"/>
</dbReference>
<protein>
    <recommendedName>
        <fullName evidence="2">Diguanylate cyclase DosC</fullName>
        <ecNumber evidence="1">2.7.7.65</ecNumber>
    </recommendedName>
    <alternativeName>
        <fullName evidence="3">Direct oxygen-sensing cyclase</fullName>
    </alternativeName>
</protein>
<organism evidence="6 7">
    <name type="scientific">Oceanisphaera marina</name>
    <dbReference type="NCBI Taxonomy" id="2017550"/>
    <lineage>
        <taxon>Bacteria</taxon>
        <taxon>Pseudomonadati</taxon>
        <taxon>Pseudomonadota</taxon>
        <taxon>Gammaproteobacteria</taxon>
        <taxon>Aeromonadales</taxon>
        <taxon>Aeromonadaceae</taxon>
        <taxon>Oceanisphaera</taxon>
    </lineage>
</organism>
<evidence type="ECO:0000256" key="4">
    <source>
        <dbReference type="ARBA" id="ARBA00034247"/>
    </source>
</evidence>
<dbReference type="Gene3D" id="3.30.70.270">
    <property type="match status" value="1"/>
</dbReference>
<evidence type="ECO:0000256" key="2">
    <source>
        <dbReference type="ARBA" id="ARBA00015125"/>
    </source>
</evidence>
<reference evidence="7" key="1">
    <citation type="journal article" date="2019" name="Int. J. Syst. Evol. Microbiol.">
        <title>The Global Catalogue of Microorganisms (GCM) 10K type strain sequencing project: providing services to taxonomists for standard genome sequencing and annotation.</title>
        <authorList>
            <consortium name="The Broad Institute Genomics Platform"/>
            <consortium name="The Broad Institute Genome Sequencing Center for Infectious Disease"/>
            <person name="Wu L."/>
            <person name="Ma J."/>
        </authorList>
    </citation>
    <scope>NUCLEOTIDE SEQUENCE [LARGE SCALE GENOMIC DNA]</scope>
    <source>
        <strain evidence="7">CGMCC 1.15923</strain>
    </source>
</reference>
<dbReference type="PANTHER" id="PTHR45138:SF9">
    <property type="entry name" value="DIGUANYLATE CYCLASE DGCM-RELATED"/>
    <property type="match status" value="1"/>
</dbReference>
<comment type="catalytic activity">
    <reaction evidence="4">
        <text>2 GTP = 3',3'-c-di-GMP + 2 diphosphate</text>
        <dbReference type="Rhea" id="RHEA:24898"/>
        <dbReference type="ChEBI" id="CHEBI:33019"/>
        <dbReference type="ChEBI" id="CHEBI:37565"/>
        <dbReference type="ChEBI" id="CHEBI:58805"/>
        <dbReference type="EC" id="2.7.7.65"/>
    </reaction>
</comment>
<evidence type="ECO:0000313" key="7">
    <source>
        <dbReference type="Proteomes" id="UP000646152"/>
    </source>
</evidence>
<dbReference type="Pfam" id="PF00990">
    <property type="entry name" value="GGDEF"/>
    <property type="match status" value="1"/>
</dbReference>
<dbReference type="PROSITE" id="PS50887">
    <property type="entry name" value="GGDEF"/>
    <property type="match status" value="1"/>
</dbReference>
<dbReference type="InterPro" id="IPR043128">
    <property type="entry name" value="Rev_trsase/Diguanyl_cyclase"/>
</dbReference>
<dbReference type="Gene3D" id="1.10.490.10">
    <property type="entry name" value="Globins"/>
    <property type="match status" value="1"/>
</dbReference>
<dbReference type="InterPro" id="IPR029787">
    <property type="entry name" value="Nucleotide_cyclase"/>
</dbReference>
<dbReference type="RefSeq" id="WP_188628195.1">
    <property type="nucleotide sequence ID" value="NZ_BMKE01000001.1"/>
</dbReference>
<evidence type="ECO:0000256" key="3">
    <source>
        <dbReference type="ARBA" id="ARBA00029839"/>
    </source>
</evidence>